<evidence type="ECO:0000256" key="1">
    <source>
        <dbReference type="SAM" id="Phobius"/>
    </source>
</evidence>
<sequence length="151" mass="16361">MSLNEKKLKKRFEKLSSKVEPKPNLLKHCINAFIVGGLICDVGQFINNYLLTLGVSKEDVAIWVPIIMIFIGALLTGLGIYDRIAKFAGAGTVVPITGFANSIVSPAMEFKKEGYIFGVGAKMFVIAGPVLVYGISSSVILGLIYFVMTKL</sequence>
<dbReference type="EMBL" id="BAAACG010000019">
    <property type="protein sequence ID" value="GAA0747779.1"/>
    <property type="molecule type" value="Genomic_DNA"/>
</dbReference>
<dbReference type="NCBIfam" id="TIGR02838">
    <property type="entry name" value="spore_V_AC"/>
    <property type="match status" value="1"/>
</dbReference>
<keyword evidence="1" id="KW-1133">Transmembrane helix</keyword>
<feature type="transmembrane region" description="Helical" evidence="1">
    <location>
        <begin position="87"/>
        <end position="104"/>
    </location>
</feature>
<keyword evidence="1" id="KW-0812">Transmembrane</keyword>
<organism evidence="2 3">
    <name type="scientific">Clostridium oceanicum</name>
    <dbReference type="NCBI Taxonomy" id="1543"/>
    <lineage>
        <taxon>Bacteria</taxon>
        <taxon>Bacillati</taxon>
        <taxon>Bacillota</taxon>
        <taxon>Clostridia</taxon>
        <taxon>Eubacteriales</taxon>
        <taxon>Clostridiaceae</taxon>
        <taxon>Clostridium</taxon>
    </lineage>
</organism>
<keyword evidence="1" id="KW-0472">Membrane</keyword>
<feature type="transmembrane region" description="Helical" evidence="1">
    <location>
        <begin position="30"/>
        <end position="50"/>
    </location>
</feature>
<protein>
    <submittedName>
        <fullName evidence="2">Stage V sporulation protein AC</fullName>
    </submittedName>
</protein>
<proteinExistence type="predicted"/>
<evidence type="ECO:0000313" key="3">
    <source>
        <dbReference type="Proteomes" id="UP001501510"/>
    </source>
</evidence>
<accession>A0ABP3V7Y9</accession>
<dbReference type="Proteomes" id="UP001501510">
    <property type="component" value="Unassembled WGS sequence"/>
</dbReference>
<dbReference type="InterPro" id="IPR014203">
    <property type="entry name" value="Spore_V_AC"/>
</dbReference>
<keyword evidence="3" id="KW-1185">Reference proteome</keyword>
<feature type="transmembrane region" description="Helical" evidence="1">
    <location>
        <begin position="124"/>
        <end position="148"/>
    </location>
</feature>
<reference evidence="3" key="1">
    <citation type="journal article" date="2019" name="Int. J. Syst. Evol. Microbiol.">
        <title>The Global Catalogue of Microorganisms (GCM) 10K type strain sequencing project: providing services to taxonomists for standard genome sequencing and annotation.</title>
        <authorList>
            <consortium name="The Broad Institute Genomics Platform"/>
            <consortium name="The Broad Institute Genome Sequencing Center for Infectious Disease"/>
            <person name="Wu L."/>
            <person name="Ma J."/>
        </authorList>
    </citation>
    <scope>NUCLEOTIDE SEQUENCE [LARGE SCALE GENOMIC DNA]</scope>
    <source>
        <strain evidence="3">JCM 1407</strain>
    </source>
</reference>
<feature type="transmembrane region" description="Helical" evidence="1">
    <location>
        <begin position="62"/>
        <end position="80"/>
    </location>
</feature>
<gene>
    <name evidence="2" type="primary">spoVAC</name>
    <name evidence="2" type="ORF">GCM10008906_37280</name>
</gene>
<dbReference type="PANTHER" id="PTHR38450:SF1">
    <property type="entry name" value="STAGE V SPORULATION PROTEIN AC"/>
    <property type="match status" value="1"/>
</dbReference>
<dbReference type="RefSeq" id="WP_343764266.1">
    <property type="nucleotide sequence ID" value="NZ_BAAACG010000019.1"/>
</dbReference>
<name>A0ABP3V7Y9_9CLOT</name>
<comment type="caution">
    <text evidence="2">The sequence shown here is derived from an EMBL/GenBank/DDBJ whole genome shotgun (WGS) entry which is preliminary data.</text>
</comment>
<dbReference type="InterPro" id="IPR005562">
    <property type="entry name" value="SpoVA"/>
</dbReference>
<dbReference type="Pfam" id="PF03862">
    <property type="entry name" value="SpoVAC_SpoVAEB"/>
    <property type="match status" value="1"/>
</dbReference>
<evidence type="ECO:0000313" key="2">
    <source>
        <dbReference type="EMBL" id="GAA0747779.1"/>
    </source>
</evidence>
<dbReference type="PANTHER" id="PTHR38450">
    <property type="entry name" value="STAGE V SPORULATION PROTEIN AC-RELATED"/>
    <property type="match status" value="1"/>
</dbReference>